<organism evidence="1">
    <name type="scientific">gut metagenome</name>
    <dbReference type="NCBI Taxonomy" id="749906"/>
    <lineage>
        <taxon>unclassified sequences</taxon>
        <taxon>metagenomes</taxon>
        <taxon>organismal metagenomes</taxon>
    </lineage>
</organism>
<reference evidence="1" key="1">
    <citation type="journal article" date="2012" name="PLoS ONE">
        <title>Gene sets for utilization of primary and secondary nutrition supplies in the distal gut of endangered iberian lynx.</title>
        <authorList>
            <person name="Alcaide M."/>
            <person name="Messina E."/>
            <person name="Richter M."/>
            <person name="Bargiela R."/>
            <person name="Peplies J."/>
            <person name="Huws S.A."/>
            <person name="Newbold C.J."/>
            <person name="Golyshin P.N."/>
            <person name="Simon M.A."/>
            <person name="Lopez G."/>
            <person name="Yakimov M.M."/>
            <person name="Ferrer M."/>
        </authorList>
    </citation>
    <scope>NUCLEOTIDE SEQUENCE</scope>
</reference>
<protein>
    <submittedName>
        <fullName evidence="1">Uncharacterized protein</fullName>
    </submittedName>
</protein>
<name>J9GXW5_9ZZZZ</name>
<comment type="caution">
    <text evidence="1">The sequence shown here is derived from an EMBL/GenBank/DDBJ whole genome shotgun (WGS) entry which is preliminary data.</text>
</comment>
<accession>J9GXW5</accession>
<sequence length="119" mass="14167">MYTERENTPKTEVTNMTRAEYNEFRYIKSTCRKYGMPTCGCQYTIPTDASPDYKARLDALYRSWGMHPASVRVDTHMFDDRERIIYIGGQTWQDDEGRDHSWTELYTTEEKERFLAALR</sequence>
<evidence type="ECO:0000313" key="1">
    <source>
        <dbReference type="EMBL" id="EJX05595.1"/>
    </source>
</evidence>
<dbReference type="AlphaFoldDB" id="J9GXW5"/>
<gene>
    <name evidence="1" type="ORF">EVA_06297</name>
</gene>
<dbReference type="EMBL" id="AMCI01001423">
    <property type="protein sequence ID" value="EJX05595.1"/>
    <property type="molecule type" value="Genomic_DNA"/>
</dbReference>
<proteinExistence type="predicted"/>